<dbReference type="EMBL" id="ACEC01000082">
    <property type="protein sequence ID" value="EEG29904.1"/>
    <property type="molecule type" value="Genomic_DNA"/>
</dbReference>
<keyword evidence="2" id="KW-1185">Reference proteome</keyword>
<proteinExistence type="predicted"/>
<name>C0EF02_9FIRM</name>
<gene>
    <name evidence="1" type="ORF">CLOSTMETH_02441</name>
</gene>
<dbReference type="STRING" id="537013.CLOSTMETH_02441"/>
<protein>
    <submittedName>
        <fullName evidence="1">Uncharacterized protein</fullName>
    </submittedName>
</protein>
<evidence type="ECO:0000313" key="2">
    <source>
        <dbReference type="Proteomes" id="UP000003340"/>
    </source>
</evidence>
<reference evidence="1 2" key="1">
    <citation type="submission" date="2009-01" db="EMBL/GenBank/DDBJ databases">
        <authorList>
            <person name="Fulton L."/>
            <person name="Clifton S."/>
            <person name="Fulton B."/>
            <person name="Xu J."/>
            <person name="Minx P."/>
            <person name="Pepin K.H."/>
            <person name="Johnson M."/>
            <person name="Bhonagiri V."/>
            <person name="Nash W.E."/>
            <person name="Mardis E.R."/>
            <person name="Wilson R.K."/>
        </authorList>
    </citation>
    <scope>NUCLEOTIDE SEQUENCE [LARGE SCALE GENOMIC DNA]</scope>
    <source>
        <strain evidence="1 2">DSM 5476</strain>
    </source>
</reference>
<evidence type="ECO:0000313" key="1">
    <source>
        <dbReference type="EMBL" id="EEG29904.1"/>
    </source>
</evidence>
<dbReference type="HOGENOM" id="CLU_2914366_0_0_9"/>
<accession>C0EF02</accession>
<sequence>MIDRCLLFYRVRHKNSIAGAQIANSRVNRAKPPSFLSILTDFHENAKTSCHSIDEFHLKDL</sequence>
<reference evidence="1 2" key="2">
    <citation type="submission" date="2009-02" db="EMBL/GenBank/DDBJ databases">
        <title>Draft genome sequence of Clostridium methylpentosum (DSM 5476).</title>
        <authorList>
            <person name="Sudarsanam P."/>
            <person name="Ley R."/>
            <person name="Guruge J."/>
            <person name="Turnbaugh P.J."/>
            <person name="Mahowald M."/>
            <person name="Liep D."/>
            <person name="Gordon J."/>
        </authorList>
    </citation>
    <scope>NUCLEOTIDE SEQUENCE [LARGE SCALE GENOMIC DNA]</scope>
    <source>
        <strain evidence="1 2">DSM 5476</strain>
    </source>
</reference>
<dbReference type="AlphaFoldDB" id="C0EF02"/>
<comment type="caution">
    <text evidence="1">The sequence shown here is derived from an EMBL/GenBank/DDBJ whole genome shotgun (WGS) entry which is preliminary data.</text>
</comment>
<dbReference type="Proteomes" id="UP000003340">
    <property type="component" value="Unassembled WGS sequence"/>
</dbReference>
<organism evidence="1 2">
    <name type="scientific">[Clostridium] methylpentosum DSM 5476</name>
    <dbReference type="NCBI Taxonomy" id="537013"/>
    <lineage>
        <taxon>Bacteria</taxon>
        <taxon>Bacillati</taxon>
        <taxon>Bacillota</taxon>
        <taxon>Clostridia</taxon>
        <taxon>Eubacteriales</taxon>
        <taxon>Oscillospiraceae</taxon>
        <taxon>Oscillospiraceae incertae sedis</taxon>
    </lineage>
</organism>